<dbReference type="Proteomes" id="UP000184386">
    <property type="component" value="Unassembled WGS sequence"/>
</dbReference>
<dbReference type="Pfam" id="PF12849">
    <property type="entry name" value="PBP_like_2"/>
    <property type="match status" value="1"/>
</dbReference>
<evidence type="ECO:0000256" key="4">
    <source>
        <dbReference type="ARBA" id="ARBA00011529"/>
    </source>
</evidence>
<evidence type="ECO:0000256" key="3">
    <source>
        <dbReference type="ARBA" id="ARBA00008725"/>
    </source>
</evidence>
<comment type="function">
    <text evidence="10">Involved in the system for phosphate transport across the cytoplasmic membrane.</text>
</comment>
<keyword evidence="6 10" id="KW-0592">Phosphate transport</keyword>
<dbReference type="GO" id="GO:0006817">
    <property type="term" value="P:phosphate ion transport"/>
    <property type="evidence" value="ECO:0007669"/>
    <property type="project" value="UniProtKB-UniRule"/>
</dbReference>
<evidence type="ECO:0000313" key="13">
    <source>
        <dbReference type="EMBL" id="SHK79314.1"/>
    </source>
</evidence>
<dbReference type="InterPro" id="IPR024370">
    <property type="entry name" value="PBP_domain"/>
</dbReference>
<dbReference type="PANTHER" id="PTHR30570">
    <property type="entry name" value="PERIPLASMIC PHOSPHATE BINDING COMPONENT OF PHOSPHATE ABC TRANSPORTER"/>
    <property type="match status" value="1"/>
</dbReference>
<dbReference type="AlphaFoldDB" id="A0A1M6VD68"/>
<evidence type="ECO:0000313" key="14">
    <source>
        <dbReference type="Proteomes" id="UP000184386"/>
    </source>
</evidence>
<comment type="function">
    <text evidence="1">Part of the ABC transporter complex PstSACB involved in phosphate import.</text>
</comment>
<dbReference type="Gene3D" id="3.40.190.10">
    <property type="entry name" value="Periplasmic binding protein-like II"/>
    <property type="match status" value="2"/>
</dbReference>
<feature type="domain" description="PBP" evidence="12">
    <location>
        <begin position="59"/>
        <end position="293"/>
    </location>
</feature>
<feature type="signal peptide" evidence="10">
    <location>
        <begin position="1"/>
        <end position="22"/>
    </location>
</feature>
<keyword evidence="14" id="KW-1185">Reference proteome</keyword>
<evidence type="ECO:0000256" key="7">
    <source>
        <dbReference type="ARBA" id="ARBA00022729"/>
    </source>
</evidence>
<sequence length="309" mass="31739">MKLKNKVLAVLLTMALVGVLGGCGKSNNASGNAGNATTEPTQAATDAATETPAATEAPSTDNLSGTVTITGSTSVEKILNDMIDEFTAANPDVTINYTGTGSSAGIADSISGANDIGASSRNLKDDEKTSGLKEVTFAYDGIAVAVNPANTLKNITTEDLAKIFSGQITNWKDVGGKDADIVVVSREGASGTRSAFEELTKLEDAGGLTENATVVEGNGNVQTAVAGNENAIGYVSFSYIDSTVKALTVNDVEGTPENAKSGKYVLSRPFLFVYNEGKASAAAKAFVDFSLSDDGQAFVEKHGGIKLDK</sequence>
<dbReference type="GO" id="GO:0042301">
    <property type="term" value="F:phosphate ion binding"/>
    <property type="evidence" value="ECO:0007669"/>
    <property type="project" value="UniProtKB-UniRule"/>
</dbReference>
<comment type="subunit">
    <text evidence="4 10">The complex is composed of two ATP-binding proteins (PstB), two transmembrane proteins (PstC and PstA) and a solute-binding protein (PstS).</text>
</comment>
<evidence type="ECO:0000256" key="10">
    <source>
        <dbReference type="RuleBase" id="RU367119"/>
    </source>
</evidence>
<dbReference type="STRING" id="1121322.SAMN02745136_03371"/>
<dbReference type="InterPro" id="IPR011862">
    <property type="entry name" value="Phos-bd"/>
</dbReference>
<dbReference type="PANTHER" id="PTHR30570:SF1">
    <property type="entry name" value="PHOSPHATE-BINDING PROTEIN PSTS"/>
    <property type="match status" value="1"/>
</dbReference>
<evidence type="ECO:0000259" key="12">
    <source>
        <dbReference type="Pfam" id="PF12849"/>
    </source>
</evidence>
<evidence type="ECO:0000256" key="2">
    <source>
        <dbReference type="ARBA" id="ARBA00004193"/>
    </source>
</evidence>
<evidence type="ECO:0000256" key="5">
    <source>
        <dbReference type="ARBA" id="ARBA00022448"/>
    </source>
</evidence>
<evidence type="ECO:0000256" key="9">
    <source>
        <dbReference type="ARBA" id="ARBA00023288"/>
    </source>
</evidence>
<dbReference type="PROSITE" id="PS51257">
    <property type="entry name" value="PROKAR_LIPOPROTEIN"/>
    <property type="match status" value="1"/>
</dbReference>
<accession>A0A1M6VD68</accession>
<dbReference type="CDD" id="cd13653">
    <property type="entry name" value="PBP2_phosphate_like_1"/>
    <property type="match status" value="1"/>
</dbReference>
<dbReference type="GO" id="GO:0005886">
    <property type="term" value="C:plasma membrane"/>
    <property type="evidence" value="ECO:0007669"/>
    <property type="project" value="UniProtKB-SubCell"/>
</dbReference>
<feature type="region of interest" description="Disordered" evidence="11">
    <location>
        <begin position="31"/>
        <end position="65"/>
    </location>
</feature>
<keyword evidence="9 10" id="KW-0449">Lipoprotein</keyword>
<dbReference type="NCBIfam" id="TIGR02136">
    <property type="entry name" value="ptsS_2"/>
    <property type="match status" value="1"/>
</dbReference>
<evidence type="ECO:0000256" key="6">
    <source>
        <dbReference type="ARBA" id="ARBA00022592"/>
    </source>
</evidence>
<dbReference type="OrthoDB" id="9790048at2"/>
<comment type="subcellular location">
    <subcellularLocation>
        <location evidence="2 10">Cell membrane</location>
        <topology evidence="2 10">Lipid-anchor</topology>
    </subcellularLocation>
</comment>
<organism evidence="13 14">
    <name type="scientific">Anaerocolumna jejuensis DSM 15929</name>
    <dbReference type="NCBI Taxonomy" id="1121322"/>
    <lineage>
        <taxon>Bacteria</taxon>
        <taxon>Bacillati</taxon>
        <taxon>Bacillota</taxon>
        <taxon>Clostridia</taxon>
        <taxon>Lachnospirales</taxon>
        <taxon>Lachnospiraceae</taxon>
        <taxon>Anaerocolumna</taxon>
    </lineage>
</organism>
<gene>
    <name evidence="13" type="ORF">SAMN02745136_03371</name>
</gene>
<keyword evidence="8 10" id="KW-0564">Palmitate</keyword>
<protein>
    <recommendedName>
        <fullName evidence="10">Phosphate-binding protein</fullName>
    </recommendedName>
</protein>
<evidence type="ECO:0000256" key="11">
    <source>
        <dbReference type="SAM" id="MobiDB-lite"/>
    </source>
</evidence>
<feature type="chain" id="PRO_5039761598" description="Phosphate-binding protein" evidence="10">
    <location>
        <begin position="23"/>
        <end position="309"/>
    </location>
</feature>
<keyword evidence="10" id="KW-0472">Membrane</keyword>
<dbReference type="EMBL" id="FRAC01000017">
    <property type="protein sequence ID" value="SHK79314.1"/>
    <property type="molecule type" value="Genomic_DNA"/>
</dbReference>
<evidence type="ECO:0000256" key="1">
    <source>
        <dbReference type="ARBA" id="ARBA00002841"/>
    </source>
</evidence>
<name>A0A1M6VD68_9FIRM</name>
<keyword evidence="7 10" id="KW-0732">Signal</keyword>
<reference evidence="13 14" key="1">
    <citation type="submission" date="2016-11" db="EMBL/GenBank/DDBJ databases">
        <authorList>
            <person name="Jaros S."/>
            <person name="Januszkiewicz K."/>
            <person name="Wedrychowicz H."/>
        </authorList>
    </citation>
    <scope>NUCLEOTIDE SEQUENCE [LARGE SCALE GENOMIC DNA]</scope>
    <source>
        <strain evidence="13 14">DSM 15929</strain>
    </source>
</reference>
<proteinExistence type="inferred from homology"/>
<keyword evidence="5 10" id="KW-0813">Transport</keyword>
<comment type="similarity">
    <text evidence="3 10">Belongs to the PstS family.</text>
</comment>
<keyword evidence="10" id="KW-1003">Cell membrane</keyword>
<dbReference type="SUPFAM" id="SSF53850">
    <property type="entry name" value="Periplasmic binding protein-like II"/>
    <property type="match status" value="1"/>
</dbReference>
<dbReference type="InterPro" id="IPR050811">
    <property type="entry name" value="Phosphate_ABC_transporter"/>
</dbReference>
<dbReference type="RefSeq" id="WP_073278019.1">
    <property type="nucleotide sequence ID" value="NZ_FRAC01000017.1"/>
</dbReference>
<evidence type="ECO:0000256" key="8">
    <source>
        <dbReference type="ARBA" id="ARBA00023139"/>
    </source>
</evidence>